<proteinExistence type="predicted"/>
<evidence type="ECO:0000313" key="1">
    <source>
        <dbReference type="EMBL" id="DAD69304.1"/>
    </source>
</evidence>
<accession>A0A8S5LHF7</accession>
<name>A0A8S5LHF7_9CAUD</name>
<protein>
    <submittedName>
        <fullName evidence="1">Tail completion protein</fullName>
    </submittedName>
</protein>
<dbReference type="EMBL" id="BK014718">
    <property type="protein sequence ID" value="DAD69304.1"/>
    <property type="molecule type" value="Genomic_DNA"/>
</dbReference>
<organism evidence="1">
    <name type="scientific">Siphoviridae sp. ctxZP4</name>
    <dbReference type="NCBI Taxonomy" id="2823611"/>
    <lineage>
        <taxon>Viruses</taxon>
        <taxon>Duplodnaviria</taxon>
        <taxon>Heunggongvirae</taxon>
        <taxon>Uroviricota</taxon>
        <taxon>Caudoviricetes</taxon>
    </lineage>
</organism>
<reference evidence="1" key="1">
    <citation type="journal article" date="2021" name="Proc. Natl. Acad. Sci. U.S.A.">
        <title>A Catalog of Tens of Thousands of Viruses from Human Metagenomes Reveals Hidden Associations with Chronic Diseases.</title>
        <authorList>
            <person name="Tisza M.J."/>
            <person name="Buck C.B."/>
        </authorList>
    </citation>
    <scope>NUCLEOTIDE SEQUENCE</scope>
    <source>
        <strain evidence="1">CtxZP4</strain>
    </source>
</reference>
<sequence>MAQRLEFHQKLVEALGSRNVYFQPPESVQLTYPCIVYERSRADSKFGDNTNWMYTPRYSVTLISRNPDEPVLDVLADMPMSTFERHFVSHNLHHDVFNIYQGV</sequence>